<feature type="transmembrane region" description="Helical" evidence="5">
    <location>
        <begin position="6"/>
        <end position="25"/>
    </location>
</feature>
<dbReference type="AlphaFoldDB" id="A0A538SC35"/>
<dbReference type="PANTHER" id="PTHR22550">
    <property type="entry name" value="SPORE GERMINATION PROTEIN"/>
    <property type="match status" value="1"/>
</dbReference>
<evidence type="ECO:0000259" key="6">
    <source>
        <dbReference type="PROSITE" id="PS50234"/>
    </source>
</evidence>
<keyword evidence="1" id="KW-1003">Cell membrane</keyword>
<dbReference type="SUPFAM" id="SSF53300">
    <property type="entry name" value="vWA-like"/>
    <property type="match status" value="1"/>
</dbReference>
<gene>
    <name evidence="7" type="ORF">E6K71_06190</name>
</gene>
<sequence length="333" mass="35583">MRWSSPQLVHLLWGVLVLGLLWLYAERARRLTELSLGEPPALRALSGEAGPRARAVRVLLVLSALAFLVLGVMRPQAGFRLVTTTSQGVDAVIALDVSRSMDARDARPSRLEAAKREALAILNGLEGSRIGLVEFAGSARTVSPLSTDREGLASLIETATTRDVDRPGTDLENALSLSARLLAGPGERPRAVVLLSDGENLEGNPRAALSELKRAGAKLYTIGLGTTQGATIPVVDSTGAVIGVKRDADGNIVSTRLDEDTLRKLAQAGGGRYERGDGTGTAGLRLVDPIRSGGTYEARGRTIRAYDERFPWFAAAAGVLLIAERLVPRRRRR</sequence>
<dbReference type="InterPro" id="IPR002035">
    <property type="entry name" value="VWF_A"/>
</dbReference>
<feature type="transmembrane region" description="Helical" evidence="5">
    <location>
        <begin position="55"/>
        <end position="73"/>
    </location>
</feature>
<organism evidence="7 8">
    <name type="scientific">Eiseniibacteriota bacterium</name>
    <dbReference type="NCBI Taxonomy" id="2212470"/>
    <lineage>
        <taxon>Bacteria</taxon>
        <taxon>Candidatus Eiseniibacteriota</taxon>
    </lineage>
</organism>
<evidence type="ECO:0000256" key="5">
    <source>
        <dbReference type="SAM" id="Phobius"/>
    </source>
</evidence>
<keyword evidence="3 5" id="KW-1133">Transmembrane helix</keyword>
<feature type="domain" description="VWFA" evidence="6">
    <location>
        <begin position="90"/>
        <end position="225"/>
    </location>
</feature>
<reference evidence="7 8" key="1">
    <citation type="journal article" date="2019" name="Nat. Microbiol.">
        <title>Mediterranean grassland soil C-N compound turnover is dependent on rainfall and depth, and is mediated by genomically divergent microorganisms.</title>
        <authorList>
            <person name="Diamond S."/>
            <person name="Andeer P.F."/>
            <person name="Li Z."/>
            <person name="Crits-Christoph A."/>
            <person name="Burstein D."/>
            <person name="Anantharaman K."/>
            <person name="Lane K.R."/>
            <person name="Thomas B.C."/>
            <person name="Pan C."/>
            <person name="Northen T.R."/>
            <person name="Banfield J.F."/>
        </authorList>
    </citation>
    <scope>NUCLEOTIDE SEQUENCE [LARGE SCALE GENOMIC DNA]</scope>
    <source>
        <strain evidence="7">WS_1</strain>
    </source>
</reference>
<dbReference type="InterPro" id="IPR050768">
    <property type="entry name" value="UPF0353/GerABKA_families"/>
</dbReference>
<evidence type="ECO:0000256" key="3">
    <source>
        <dbReference type="ARBA" id="ARBA00022989"/>
    </source>
</evidence>
<dbReference type="PROSITE" id="PS50234">
    <property type="entry name" value="VWFA"/>
    <property type="match status" value="1"/>
</dbReference>
<keyword evidence="2 5" id="KW-0812">Transmembrane</keyword>
<comment type="caution">
    <text evidence="7">The sequence shown here is derived from an EMBL/GenBank/DDBJ whole genome shotgun (WGS) entry which is preliminary data.</text>
</comment>
<accession>A0A538SC35</accession>
<keyword evidence="4 5" id="KW-0472">Membrane</keyword>
<dbReference type="EMBL" id="VBOR01000063">
    <property type="protein sequence ID" value="TMQ48919.1"/>
    <property type="molecule type" value="Genomic_DNA"/>
</dbReference>
<dbReference type="Pfam" id="PF13519">
    <property type="entry name" value="VWA_2"/>
    <property type="match status" value="1"/>
</dbReference>
<name>A0A538SC35_UNCEI</name>
<evidence type="ECO:0000313" key="7">
    <source>
        <dbReference type="EMBL" id="TMQ48919.1"/>
    </source>
</evidence>
<protein>
    <submittedName>
        <fullName evidence="7">VWA domain-containing protein</fullName>
    </submittedName>
</protein>
<dbReference type="Proteomes" id="UP000316292">
    <property type="component" value="Unassembled WGS sequence"/>
</dbReference>
<dbReference type="SMART" id="SM00327">
    <property type="entry name" value="VWA"/>
    <property type="match status" value="1"/>
</dbReference>
<dbReference type="InterPro" id="IPR036465">
    <property type="entry name" value="vWFA_dom_sf"/>
</dbReference>
<evidence type="ECO:0000256" key="1">
    <source>
        <dbReference type="ARBA" id="ARBA00022475"/>
    </source>
</evidence>
<dbReference type="Gene3D" id="3.40.50.410">
    <property type="entry name" value="von Willebrand factor, type A domain"/>
    <property type="match status" value="1"/>
</dbReference>
<evidence type="ECO:0000256" key="4">
    <source>
        <dbReference type="ARBA" id="ARBA00023136"/>
    </source>
</evidence>
<proteinExistence type="predicted"/>
<evidence type="ECO:0000256" key="2">
    <source>
        <dbReference type="ARBA" id="ARBA00022692"/>
    </source>
</evidence>
<evidence type="ECO:0000313" key="8">
    <source>
        <dbReference type="Proteomes" id="UP000316292"/>
    </source>
</evidence>
<dbReference type="PANTHER" id="PTHR22550:SF5">
    <property type="entry name" value="LEUCINE ZIPPER PROTEIN 4"/>
    <property type="match status" value="1"/>
</dbReference>